<feature type="region of interest" description="Disordered" evidence="1">
    <location>
        <begin position="54"/>
        <end position="179"/>
    </location>
</feature>
<proteinExistence type="predicted"/>
<feature type="chain" id="PRO_5042194351" evidence="2">
    <location>
        <begin position="22"/>
        <end position="179"/>
    </location>
</feature>
<feature type="compositionally biased region" description="Low complexity" evidence="1">
    <location>
        <begin position="119"/>
        <end position="156"/>
    </location>
</feature>
<evidence type="ECO:0000313" key="4">
    <source>
        <dbReference type="Proteomes" id="UP001194746"/>
    </source>
</evidence>
<dbReference type="Proteomes" id="UP001194746">
    <property type="component" value="Unassembled WGS sequence"/>
</dbReference>
<reference evidence="3" key="2">
    <citation type="submission" date="2020-02" db="EMBL/GenBank/DDBJ databases">
        <authorList>
            <person name="Gilchrist C.L.M."/>
            <person name="Chooi Y.-H."/>
        </authorList>
    </citation>
    <scope>NUCLEOTIDE SEQUENCE</scope>
    <source>
        <strain evidence="3">MST-FP2251</strain>
    </source>
</reference>
<feature type="signal peptide" evidence="2">
    <location>
        <begin position="1"/>
        <end position="21"/>
    </location>
</feature>
<evidence type="ECO:0000256" key="1">
    <source>
        <dbReference type="SAM" id="MobiDB-lite"/>
    </source>
</evidence>
<dbReference type="EMBL" id="VCAU01000059">
    <property type="protein sequence ID" value="KAF9887608.1"/>
    <property type="molecule type" value="Genomic_DNA"/>
</dbReference>
<comment type="caution">
    <text evidence="3">The sequence shown here is derived from an EMBL/GenBank/DDBJ whole genome shotgun (WGS) entry which is preliminary data.</text>
</comment>
<evidence type="ECO:0000313" key="3">
    <source>
        <dbReference type="EMBL" id="KAF9887608.1"/>
    </source>
</evidence>
<name>A0AAD4GTN4_ASPNN</name>
<dbReference type="AlphaFoldDB" id="A0AAD4GTN4"/>
<protein>
    <submittedName>
        <fullName evidence="3">Uncharacterized protein</fullName>
    </submittedName>
</protein>
<keyword evidence="4" id="KW-1185">Reference proteome</keyword>
<gene>
    <name evidence="3" type="ORF">FE257_009821</name>
</gene>
<sequence length="179" mass="18821">MARISFSVLAICFFLAVLSSALPTQQQENHNAQMDPYSDFTSEAIKSATSFMKDMNDDLDNNESTASKPANNVPAIPPMSQKAPQPDMEMEKPQTPTRPAPVIAEPKHEIVAPQEVEMPKPSSTPTVSKATPSASPSPSTTPSTSASATPVSLPSAKPMSPLQKLPLVGGIVGKLLPGA</sequence>
<accession>A0AAD4GTN4</accession>
<evidence type="ECO:0000256" key="2">
    <source>
        <dbReference type="SAM" id="SignalP"/>
    </source>
</evidence>
<organism evidence="3 4">
    <name type="scientific">Aspergillus nanangensis</name>
    <dbReference type="NCBI Taxonomy" id="2582783"/>
    <lineage>
        <taxon>Eukaryota</taxon>
        <taxon>Fungi</taxon>
        <taxon>Dikarya</taxon>
        <taxon>Ascomycota</taxon>
        <taxon>Pezizomycotina</taxon>
        <taxon>Eurotiomycetes</taxon>
        <taxon>Eurotiomycetidae</taxon>
        <taxon>Eurotiales</taxon>
        <taxon>Aspergillaceae</taxon>
        <taxon>Aspergillus</taxon>
        <taxon>Aspergillus subgen. Circumdati</taxon>
    </lineage>
</organism>
<keyword evidence="2" id="KW-0732">Signal</keyword>
<reference evidence="3" key="1">
    <citation type="journal article" date="2019" name="Beilstein J. Org. Chem.">
        <title>Nanangenines: drimane sesquiterpenoids as the dominant metabolite cohort of a novel Australian fungus, Aspergillus nanangensis.</title>
        <authorList>
            <person name="Lacey H.J."/>
            <person name="Gilchrist C.L.M."/>
            <person name="Crombie A."/>
            <person name="Kalaitzis J.A."/>
            <person name="Vuong D."/>
            <person name="Rutledge P.J."/>
            <person name="Turner P."/>
            <person name="Pitt J.I."/>
            <person name="Lacey E."/>
            <person name="Chooi Y.H."/>
            <person name="Piggott A.M."/>
        </authorList>
    </citation>
    <scope>NUCLEOTIDE SEQUENCE</scope>
    <source>
        <strain evidence="3">MST-FP2251</strain>
    </source>
</reference>